<proteinExistence type="predicted"/>
<evidence type="ECO:0000313" key="2">
    <source>
        <dbReference type="Proteomes" id="UP000249590"/>
    </source>
</evidence>
<name>A0A8B2P194_9HYPH</name>
<gene>
    <name evidence="1" type="ORF">DLJ53_11760</name>
</gene>
<reference evidence="1 2" key="1">
    <citation type="submission" date="2018-05" db="EMBL/GenBank/DDBJ databases">
        <title>Acuticoccus sediminis sp. nov., isolated from deep-sea sediment of Indian Ocean.</title>
        <authorList>
            <person name="Liu X."/>
            <person name="Lai Q."/>
            <person name="Du Y."/>
            <person name="Sun F."/>
            <person name="Zhang X."/>
            <person name="Wang S."/>
            <person name="Shao Z."/>
        </authorList>
    </citation>
    <scope>NUCLEOTIDE SEQUENCE [LARGE SCALE GENOMIC DNA]</scope>
    <source>
        <strain evidence="1 2">PTG4-2</strain>
    </source>
</reference>
<comment type="caution">
    <text evidence="1">The sequence shown here is derived from an EMBL/GenBank/DDBJ whole genome shotgun (WGS) entry which is preliminary data.</text>
</comment>
<dbReference type="EMBL" id="QHHQ01000002">
    <property type="protein sequence ID" value="RAI02047.1"/>
    <property type="molecule type" value="Genomic_DNA"/>
</dbReference>
<dbReference type="AlphaFoldDB" id="A0A8B2P194"/>
<accession>A0A8B2P194</accession>
<organism evidence="1 2">
    <name type="scientific">Acuticoccus sediminis</name>
    <dbReference type="NCBI Taxonomy" id="2184697"/>
    <lineage>
        <taxon>Bacteria</taxon>
        <taxon>Pseudomonadati</taxon>
        <taxon>Pseudomonadota</taxon>
        <taxon>Alphaproteobacteria</taxon>
        <taxon>Hyphomicrobiales</taxon>
        <taxon>Amorphaceae</taxon>
        <taxon>Acuticoccus</taxon>
    </lineage>
</organism>
<protein>
    <submittedName>
        <fullName evidence="1">Uncharacterized protein</fullName>
    </submittedName>
</protein>
<evidence type="ECO:0000313" key="1">
    <source>
        <dbReference type="EMBL" id="RAI02047.1"/>
    </source>
</evidence>
<dbReference type="Proteomes" id="UP000249590">
    <property type="component" value="Unassembled WGS sequence"/>
</dbReference>
<sequence>MLEAPMFKRSHIARWVAFAPFTLANRARSPGTARAATPSAGPGFWGSTDPAGFTELYCGAFAPGDRHRDTARHDAPSWDIAGSAWSPVPLPLRSMRSEVMPQRLCWS</sequence>
<keyword evidence="2" id="KW-1185">Reference proteome</keyword>